<dbReference type="PROSITE" id="PS51186">
    <property type="entry name" value="GNAT"/>
    <property type="match status" value="1"/>
</dbReference>
<dbReference type="InterPro" id="IPR000182">
    <property type="entry name" value="GNAT_dom"/>
</dbReference>
<dbReference type="SUPFAM" id="SSF55729">
    <property type="entry name" value="Acyl-CoA N-acyltransferases (Nat)"/>
    <property type="match status" value="1"/>
</dbReference>
<dbReference type="OrthoDB" id="9796171at2"/>
<dbReference type="AlphaFoldDB" id="A0A2T1LZ10"/>
<dbReference type="Pfam" id="PF13673">
    <property type="entry name" value="Acetyltransf_10"/>
    <property type="match status" value="1"/>
</dbReference>
<comment type="caution">
    <text evidence="2">The sequence shown here is derived from an EMBL/GenBank/DDBJ whole genome shotgun (WGS) entry which is preliminary data.</text>
</comment>
<keyword evidence="3" id="KW-1185">Reference proteome</keyword>
<dbReference type="GO" id="GO:0004343">
    <property type="term" value="F:glucosamine 6-phosphate N-acetyltransferase activity"/>
    <property type="evidence" value="ECO:0007669"/>
    <property type="project" value="TreeGrafter"/>
</dbReference>
<dbReference type="RefSeq" id="WP_106456510.1">
    <property type="nucleotide sequence ID" value="NZ_PXOH01000007.1"/>
</dbReference>
<dbReference type="InterPro" id="IPR016181">
    <property type="entry name" value="Acyl_CoA_acyltransferase"/>
</dbReference>
<dbReference type="Proteomes" id="UP000239001">
    <property type="component" value="Unassembled WGS sequence"/>
</dbReference>
<feature type="domain" description="N-acetyltransferase" evidence="1">
    <location>
        <begin position="4"/>
        <end position="146"/>
    </location>
</feature>
<name>A0A2T1LZ10_9CHRO</name>
<protein>
    <submittedName>
        <fullName evidence="2">GNAT family N-acetyltransferase</fullName>
    </submittedName>
</protein>
<dbReference type="Gene3D" id="3.40.630.30">
    <property type="match status" value="1"/>
</dbReference>
<dbReference type="InterPro" id="IPR039143">
    <property type="entry name" value="GNPNAT1-like"/>
</dbReference>
<evidence type="ECO:0000313" key="3">
    <source>
        <dbReference type="Proteomes" id="UP000239001"/>
    </source>
</evidence>
<dbReference type="EMBL" id="PXOH01000007">
    <property type="protein sequence ID" value="PSF37645.1"/>
    <property type="molecule type" value="Genomic_DNA"/>
</dbReference>
<evidence type="ECO:0000313" key="2">
    <source>
        <dbReference type="EMBL" id="PSF37645.1"/>
    </source>
</evidence>
<proteinExistence type="predicted"/>
<dbReference type="CDD" id="cd04301">
    <property type="entry name" value="NAT_SF"/>
    <property type="match status" value="1"/>
</dbReference>
<accession>A0A2T1LZ10</accession>
<keyword evidence="2" id="KW-0808">Transferase</keyword>
<dbReference type="PANTHER" id="PTHR13355">
    <property type="entry name" value="GLUCOSAMINE 6-PHOSPHATE N-ACETYLTRANSFERASE"/>
    <property type="match status" value="1"/>
</dbReference>
<organism evidence="2 3">
    <name type="scientific">Aphanothece hegewaldii CCALA 016</name>
    <dbReference type="NCBI Taxonomy" id="2107694"/>
    <lineage>
        <taxon>Bacteria</taxon>
        <taxon>Bacillati</taxon>
        <taxon>Cyanobacteriota</taxon>
        <taxon>Cyanophyceae</taxon>
        <taxon>Oscillatoriophycideae</taxon>
        <taxon>Chroococcales</taxon>
        <taxon>Aphanothecaceae</taxon>
        <taxon>Aphanothece</taxon>
    </lineage>
</organism>
<reference evidence="2 3" key="1">
    <citation type="submission" date="2018-03" db="EMBL/GenBank/DDBJ databases">
        <title>The ancient ancestry and fast evolution of plastids.</title>
        <authorList>
            <person name="Moore K.R."/>
            <person name="Magnabosco C."/>
            <person name="Momper L."/>
            <person name="Gold D.A."/>
            <person name="Bosak T."/>
            <person name="Fournier G.P."/>
        </authorList>
    </citation>
    <scope>NUCLEOTIDE SEQUENCE [LARGE SCALE GENOMIC DNA]</scope>
    <source>
        <strain evidence="2 3">CCALA 016</strain>
    </source>
</reference>
<evidence type="ECO:0000259" key="1">
    <source>
        <dbReference type="PROSITE" id="PS51186"/>
    </source>
</evidence>
<sequence length="147" mass="16523">MNQLEIKTVTYLEAIEPLQMIRCIVFQDEQGVNPELEFDGLDESAVHLLAYLDGEPVGTARIRKLEPQTAKIERVAVLSSARGFGIGTELVKTALELISRNKNYLKVVVNAQEYIKKLYEKLGFQSVGEPFDEAGIPHIKMIKYLEG</sequence>
<dbReference type="PANTHER" id="PTHR13355:SF11">
    <property type="entry name" value="GLUCOSAMINE 6-PHOSPHATE N-ACETYLTRANSFERASE"/>
    <property type="match status" value="1"/>
</dbReference>
<reference evidence="2 3" key="2">
    <citation type="submission" date="2018-03" db="EMBL/GenBank/DDBJ databases">
        <authorList>
            <person name="Keele B.F."/>
        </authorList>
    </citation>
    <scope>NUCLEOTIDE SEQUENCE [LARGE SCALE GENOMIC DNA]</scope>
    <source>
        <strain evidence="2 3">CCALA 016</strain>
    </source>
</reference>
<gene>
    <name evidence="2" type="ORF">C7H19_08810</name>
</gene>